<evidence type="ECO:0000313" key="2">
    <source>
        <dbReference type="EMBL" id="RVU28524.1"/>
    </source>
</evidence>
<dbReference type="Proteomes" id="UP000283128">
    <property type="component" value="Unassembled WGS sequence"/>
</dbReference>
<sequence length="70" mass="7564">MSGNSPWRKERRPVRAIARRRSVLVAELLGRFGNAASVRAGRRDAAGNCQTPPRRQQAAAGGTAPGRLVR</sequence>
<organism evidence="2 3">
    <name type="scientific">Streptomyces antnestii</name>
    <dbReference type="NCBI Taxonomy" id="2494256"/>
    <lineage>
        <taxon>Bacteria</taxon>
        <taxon>Bacillati</taxon>
        <taxon>Actinomycetota</taxon>
        <taxon>Actinomycetes</taxon>
        <taxon>Kitasatosporales</taxon>
        <taxon>Streptomycetaceae</taxon>
        <taxon>Streptomyces</taxon>
    </lineage>
</organism>
<protein>
    <submittedName>
        <fullName evidence="2">Uncharacterized protein</fullName>
    </submittedName>
</protein>
<gene>
    <name evidence="2" type="ORF">EOT10_01150</name>
</gene>
<reference evidence="2 3" key="1">
    <citation type="submission" date="2019-01" db="EMBL/GenBank/DDBJ databases">
        <title>Genome sequences of Streptomyces and Rhizobium isolates collected from root and soil.</title>
        <authorList>
            <person name="Chhettri S."/>
            <person name="Sevigny J.L."/>
            <person name="Sen A."/>
            <person name="Ennis N."/>
            <person name="Tisa L."/>
        </authorList>
    </citation>
    <scope>NUCLEOTIDE SEQUENCE [LARGE SCALE GENOMIC DNA]</scope>
    <source>
        <strain evidence="2 3">San01</strain>
    </source>
</reference>
<evidence type="ECO:0000256" key="1">
    <source>
        <dbReference type="SAM" id="MobiDB-lite"/>
    </source>
</evidence>
<keyword evidence="3" id="KW-1185">Reference proteome</keyword>
<comment type="caution">
    <text evidence="2">The sequence shown here is derived from an EMBL/GenBank/DDBJ whole genome shotgun (WGS) entry which is preliminary data.</text>
</comment>
<accession>A0A3S2Z3K4</accession>
<dbReference type="AlphaFoldDB" id="A0A3S2Z3K4"/>
<name>A0A3S2Z3K4_9ACTN</name>
<feature type="region of interest" description="Disordered" evidence="1">
    <location>
        <begin position="39"/>
        <end position="70"/>
    </location>
</feature>
<proteinExistence type="predicted"/>
<evidence type="ECO:0000313" key="3">
    <source>
        <dbReference type="Proteomes" id="UP000283128"/>
    </source>
</evidence>
<dbReference type="EMBL" id="RZYA01000001">
    <property type="protein sequence ID" value="RVU28524.1"/>
    <property type="molecule type" value="Genomic_DNA"/>
</dbReference>